<name>A0A1Y1S9Y1_9GAMM</name>
<feature type="domain" description="Glycosyltransferase subfamily 4-like N-terminal" evidence="4">
    <location>
        <begin position="880"/>
        <end position="1038"/>
    </location>
</feature>
<sequence length="2035" mass="229215">MRAMNSAVSSSAKTRRTGLLVLGMHRSGTSATTRWLNLLGASLPGNLMEALADNNAEGFWESRDVCLLNDELLQASGSCWDDWRNLDQHPPPKSALETWRKQAGAQLREDFEQSSLFVLKDPRICRLLPQWQPVFKQFDTDIRCVLPLRHPLEVARSLTRRDGFHRDKACLLWLRHVLDAEYHSRGLPRVWLDYAALLSNWEHALAQLNQTLNLELAPADETVRKQISAFLNPAHQHQKADDAALEQEPGLDPDIKRTWAALKRLIERPDDEQAQRALDDIRAALNAADVRYGHAFGDELRQRMALKKKHAEEAHQLREQLAERASKVQSLETLAAQRRAEIGEVQAKLKDRIEKVQSLEQLAKQRLDALQESQDKLRGRIEKVDELTASLNKTRQNLQERARKVENLEQAALQRREELAQLRRREQHLQKQLNSLQDAHAQQGAALHKAEQTSRQQQSALSQLREQHKALQATQRESQRREAITTLLQRRGSMYRALDFAQDALPPRRYCGIKLSLRQRRALRTQTRQLLVSGLFDLPWYLDTQPDLIEAAAHPVWHWLLVGWREGRSPHWLFDPHWYLQQNPDVAASDSNPLLHYLMAGHQEGRAPSALFSPAWYGAQGPALKPGQSALEHYLREGQFQGLSPNRYFDGAWYLNHNPDVADAGLGALDHYLSLGWREGRDPSPLLWNDWYLASNPDVREAQINPLRHFVEHGQFEGRDPNPVCAADHYWRQLARGKSDAPDPLGHYLHSGWQAGLDPSAWFDTDWYLARNPDVREAGANPLMHFLYHGLDEGRDPGPAFNSSWYLNEYPDVAENAVCAFRHYLEYGRQEGRAPRAPAPQIEPARCPIAISSQPGERHINPDWPHVLVCAHAAHGQLFGGERSFIDILALLAELPYNVHVVVPSANPDYLAQLAPLSCHTAHIPYRYWRRGEAPQSAAIDGLKAYMIRHKIALVHVNTIVVREPLIAARELGIPCATHVRESVHDDSWLSRMVGLTPDQIVAKVTAQSDCIIANSRHSAAEFDKPGATFVVPNTFDMQALDLPNQRAADGTLSVGLISSNIAKKGLEDFALLATACAEHLPQLRFKLIGPDNDEVAALRARQQAGELGNNLEFVGYQDSPQEALAQVNVVMNLSHFAESFGRTVAEGLAARRPVIVYDLGAAKDLVTPGENGWVIRHGHWRDAIEPLEQLCTTAGLLERMGEAGRQAMQTRYGREVGVQALQTAYQHLQQTHEPPAWPRVLPAPRFNPPQTPAPLRLAYFCWHFPVPSETFVLNELRELVAAGVDVTVFCRQSPHADFKPDFEISWQRVSNPQELAEQLRAHARTLVHAHFTYPTVTDMVWPACEQADVPFTFIAHAQDIFKYDNDRLNRVGEIARAPLCKAVFTLGRFHRDFLLARGVPAEKLHLNPNSIDTTRFRYRPPRQRPHGEPLQVCAIHRLTEKKGLHDLIRAADLLRDEAVQINIYGYGDEEPRLRNLIAELGLNNCRLHGALNGYGEIVDVLDQHDLFACPSVRTASGDMDGIPTVLLESMATGTPVLTTQIASIPDLVQDGVTGLMVNANDPQSLADGIRRFAGLDSEQILGLSVNGRNAVLRRHDNRRLTRNLLRQWRDEVIDIVIVSWNNVAELEAIVAHLFAHTRSNFHLSICDNASEPDVVAFLFDLQRKRDNVSVIHRGDNTFVGPGTNSAADQGRAPYVIYVCGKEGFALADGWESDMADYMDAHPEVGLAGSTGYSPTYLTGAQLPDGIAKFADFRNQDFAKQHPERIFKHVQGGLFIMRRAMYDEIGGFSEQVPHSYTDVEYSYYAESRGWKLGQIDSVLALFNKTVPNIWSRVDEHIKVIHPPRLDDLPRLHAISQREIHFCNICEWSAPRHLNPDYHSCPSCGAQPAHRSLYRYLAEGLLTYRRLPALWINPHPCLDAFWSKSFQGRRLNHGEITSELDQKGQLNTATDALSLVVIQDCAVLDHPSACAELARVLSPQGELVLILGEHGNALAHWSQQLGAHGLTQTDEALYASETVCYDTRRMLVFRADTTTH</sequence>
<gene>
    <name evidence="5" type="ORF">ATO7_15257</name>
</gene>
<dbReference type="InterPro" id="IPR027417">
    <property type="entry name" value="P-loop_NTPase"/>
</dbReference>
<dbReference type="InterPro" id="IPR001296">
    <property type="entry name" value="Glyco_trans_1"/>
</dbReference>
<dbReference type="Gene3D" id="3.40.50.300">
    <property type="entry name" value="P-loop containing nucleotide triphosphate hydrolases"/>
    <property type="match status" value="1"/>
</dbReference>
<dbReference type="EMBL" id="AQQV01000005">
    <property type="protein sequence ID" value="ORE85153.1"/>
    <property type="molecule type" value="Genomic_DNA"/>
</dbReference>
<reference evidence="5 6" key="1">
    <citation type="submission" date="2013-04" db="EMBL/GenBank/DDBJ databases">
        <title>Oceanococcus atlanticus 22II-S10r2 Genome Sequencing.</title>
        <authorList>
            <person name="Lai Q."/>
            <person name="Li G."/>
            <person name="Shao Z."/>
        </authorList>
    </citation>
    <scope>NUCLEOTIDE SEQUENCE [LARGE SCALE GENOMIC DNA]</scope>
    <source>
        <strain evidence="5 6">22II-S10r2</strain>
    </source>
</reference>
<feature type="domain" description="Glycosyltransferase subfamily 4-like N-terminal" evidence="4">
    <location>
        <begin position="1270"/>
        <end position="1416"/>
    </location>
</feature>
<dbReference type="STRING" id="1317117.ATO7_15257"/>
<dbReference type="Gene3D" id="3.40.50.2000">
    <property type="entry name" value="Glycogen Phosphorylase B"/>
    <property type="match status" value="4"/>
</dbReference>
<dbReference type="InterPro" id="IPR001173">
    <property type="entry name" value="Glyco_trans_2-like"/>
</dbReference>
<dbReference type="InterPro" id="IPR029044">
    <property type="entry name" value="Nucleotide-diphossugar_trans"/>
</dbReference>
<evidence type="ECO:0000259" key="2">
    <source>
        <dbReference type="Pfam" id="PF00534"/>
    </source>
</evidence>
<comment type="caution">
    <text evidence="5">The sequence shown here is derived from an EMBL/GenBank/DDBJ whole genome shotgun (WGS) entry which is preliminary data.</text>
</comment>
<evidence type="ECO:0000259" key="3">
    <source>
        <dbReference type="Pfam" id="PF00535"/>
    </source>
</evidence>
<dbReference type="PANTHER" id="PTHR12526">
    <property type="entry name" value="GLYCOSYLTRANSFERASE"/>
    <property type="match status" value="1"/>
</dbReference>
<dbReference type="GO" id="GO:0016757">
    <property type="term" value="F:glycosyltransferase activity"/>
    <property type="evidence" value="ECO:0007669"/>
    <property type="project" value="InterPro"/>
</dbReference>
<dbReference type="CDD" id="cd03801">
    <property type="entry name" value="GT4_PimA-like"/>
    <property type="match status" value="2"/>
</dbReference>
<evidence type="ECO:0000313" key="5">
    <source>
        <dbReference type="EMBL" id="ORE85153.1"/>
    </source>
</evidence>
<feature type="compositionally biased region" description="Low complexity" evidence="1">
    <location>
        <begin position="453"/>
        <end position="464"/>
    </location>
</feature>
<feature type="domain" description="Glycosyl transferase family 1" evidence="2">
    <location>
        <begin position="1064"/>
        <end position="1207"/>
    </location>
</feature>
<evidence type="ECO:0000259" key="4">
    <source>
        <dbReference type="Pfam" id="PF13439"/>
    </source>
</evidence>
<accession>A0A1Y1S9Y1</accession>
<dbReference type="CDD" id="cd00176">
    <property type="entry name" value="SPEC"/>
    <property type="match status" value="1"/>
</dbReference>
<dbReference type="InterPro" id="IPR028098">
    <property type="entry name" value="Glyco_trans_4-like_N"/>
</dbReference>
<dbReference type="SUPFAM" id="SSF53756">
    <property type="entry name" value="UDP-Glycosyltransferase/glycogen phosphorylase"/>
    <property type="match status" value="2"/>
</dbReference>
<dbReference type="GO" id="GO:1901135">
    <property type="term" value="P:carbohydrate derivative metabolic process"/>
    <property type="evidence" value="ECO:0007669"/>
    <property type="project" value="UniProtKB-ARBA"/>
</dbReference>
<dbReference type="SUPFAM" id="SSF52540">
    <property type="entry name" value="P-loop containing nucleoside triphosphate hydrolases"/>
    <property type="match status" value="1"/>
</dbReference>
<dbReference type="Pfam" id="PF00534">
    <property type="entry name" value="Glycos_transf_1"/>
    <property type="match status" value="2"/>
</dbReference>
<keyword evidence="6" id="KW-1185">Reference proteome</keyword>
<dbReference type="Pfam" id="PF13439">
    <property type="entry name" value="Glyco_transf_4"/>
    <property type="match status" value="2"/>
</dbReference>
<organism evidence="5 6">
    <name type="scientific">Oceanococcus atlanticus</name>
    <dbReference type="NCBI Taxonomy" id="1317117"/>
    <lineage>
        <taxon>Bacteria</taxon>
        <taxon>Pseudomonadati</taxon>
        <taxon>Pseudomonadota</taxon>
        <taxon>Gammaproteobacteria</taxon>
        <taxon>Chromatiales</taxon>
        <taxon>Oceanococcaceae</taxon>
        <taxon>Oceanococcus</taxon>
    </lineage>
</organism>
<dbReference type="Proteomes" id="UP000192342">
    <property type="component" value="Unassembled WGS sequence"/>
</dbReference>
<proteinExistence type="predicted"/>
<dbReference type="Pfam" id="PF00535">
    <property type="entry name" value="Glycos_transf_2"/>
    <property type="match status" value="1"/>
</dbReference>
<keyword evidence="5" id="KW-0808">Transferase</keyword>
<feature type="domain" description="Glycosyl transferase family 1" evidence="2">
    <location>
        <begin position="1428"/>
        <end position="1573"/>
    </location>
</feature>
<dbReference type="Gene3D" id="3.90.550.10">
    <property type="entry name" value="Spore Coat Polysaccharide Biosynthesis Protein SpsA, Chain A"/>
    <property type="match status" value="1"/>
</dbReference>
<feature type="domain" description="Glycosyltransferase 2-like" evidence="3">
    <location>
        <begin position="1616"/>
        <end position="1785"/>
    </location>
</feature>
<dbReference type="SUPFAM" id="SSF53448">
    <property type="entry name" value="Nucleotide-diphospho-sugar transferases"/>
    <property type="match status" value="1"/>
</dbReference>
<feature type="region of interest" description="Disordered" evidence="1">
    <location>
        <begin position="438"/>
        <end position="478"/>
    </location>
</feature>
<evidence type="ECO:0000313" key="6">
    <source>
        <dbReference type="Proteomes" id="UP000192342"/>
    </source>
</evidence>
<protein>
    <submittedName>
        <fullName evidence="5">Glycosyl transferase group 1</fullName>
    </submittedName>
</protein>
<dbReference type="InterPro" id="IPR018159">
    <property type="entry name" value="Spectrin/alpha-actinin"/>
</dbReference>
<evidence type="ECO:0000256" key="1">
    <source>
        <dbReference type="SAM" id="MobiDB-lite"/>
    </source>
</evidence>